<dbReference type="Proteomes" id="UP000594034">
    <property type="component" value="Chromosome"/>
</dbReference>
<dbReference type="PANTHER" id="PTHR30213">
    <property type="entry name" value="INNER MEMBRANE PROTEIN YHJD"/>
    <property type="match status" value="1"/>
</dbReference>
<dbReference type="OrthoDB" id="9808671at2"/>
<dbReference type="AlphaFoldDB" id="A0A5J6WSK1"/>
<comment type="subcellular location">
    <subcellularLocation>
        <location evidence="1 7">Cell membrane</location>
        <topology evidence="1 7">Multi-pass membrane protein</topology>
    </subcellularLocation>
</comment>
<keyword evidence="3" id="KW-0997">Cell inner membrane</keyword>
<keyword evidence="4 7" id="KW-0812">Transmembrane</keyword>
<comment type="similarity">
    <text evidence="7">Belongs to the UPF0761 family.</text>
</comment>
<feature type="transmembrane region" description="Helical" evidence="7">
    <location>
        <begin position="42"/>
        <end position="65"/>
    </location>
</feature>
<dbReference type="NCBIfam" id="NF002457">
    <property type="entry name" value="PRK01637.1"/>
    <property type="match status" value="1"/>
</dbReference>
<dbReference type="NCBIfam" id="TIGR00765">
    <property type="entry name" value="yihY_not_rbn"/>
    <property type="match status" value="1"/>
</dbReference>
<evidence type="ECO:0000256" key="6">
    <source>
        <dbReference type="ARBA" id="ARBA00023136"/>
    </source>
</evidence>
<feature type="transmembrane region" description="Helical" evidence="7">
    <location>
        <begin position="246"/>
        <end position="270"/>
    </location>
</feature>
<reference evidence="8 9" key="1">
    <citation type="submission" date="2019-05" db="EMBL/GenBank/DDBJ databases">
        <title>OXA-830, a novel chromosomally encoded expanded-spectrum class D beta-lactamase in Aeromonas simiae.</title>
        <authorList>
            <person name="Zhou W."/>
            <person name="Chen Q."/>
        </authorList>
    </citation>
    <scope>NUCLEOTIDE SEQUENCE [LARGE SCALE GENOMIC DNA]</scope>
    <source>
        <strain evidence="8 9">A6</strain>
    </source>
</reference>
<dbReference type="PIRSF" id="PIRSF035875">
    <property type="entry name" value="RNase_BN"/>
    <property type="match status" value="1"/>
</dbReference>
<proteinExistence type="inferred from homology"/>
<dbReference type="RefSeq" id="WP_042047227.1">
    <property type="nucleotide sequence ID" value="NZ_CDBY01000056.1"/>
</dbReference>
<dbReference type="GO" id="GO:0005886">
    <property type="term" value="C:plasma membrane"/>
    <property type="evidence" value="ECO:0007669"/>
    <property type="project" value="UniProtKB-SubCell"/>
</dbReference>
<sequence>MLTRMRAGLVGAFHFLRRDGRHFAEFVWCRFQQDRLTVTAGYLAYVTLLSLVPMIAVVFGMMSAFPVFEGLRQALEQFVYHNFVPTAGEMLQEYINGFVANATNTTAVGIGALVFVALMLISAIDKNLNYIWRTKQGRPLGQAFAMYWMILTLGPVLIGASIAVSSYIVSLRLFSADQLFGLGYWLLRGLPFLLSVFAFLLVYTVVPTCKVRLTHALIGAVVAAVLFELAKRGFAIYITNFPSYQAIYGALAMVPILFVWVYLSWLVVLLGAEMTACLGEYEKPALEELG</sequence>
<dbReference type="KEGG" id="asim:FE240_00205"/>
<dbReference type="InterPro" id="IPR017039">
    <property type="entry name" value="Virul_fac_BrkB"/>
</dbReference>
<keyword evidence="5 7" id="KW-1133">Transmembrane helix</keyword>
<evidence type="ECO:0000256" key="2">
    <source>
        <dbReference type="ARBA" id="ARBA00022475"/>
    </source>
</evidence>
<evidence type="ECO:0000256" key="4">
    <source>
        <dbReference type="ARBA" id="ARBA00022692"/>
    </source>
</evidence>
<evidence type="ECO:0000313" key="9">
    <source>
        <dbReference type="Proteomes" id="UP000594034"/>
    </source>
</evidence>
<dbReference type="HAMAP" id="MF_00672">
    <property type="entry name" value="UPF0761"/>
    <property type="match status" value="1"/>
</dbReference>
<dbReference type="Pfam" id="PF03631">
    <property type="entry name" value="Virul_fac_BrkB"/>
    <property type="match status" value="1"/>
</dbReference>
<dbReference type="InterPro" id="IPR023679">
    <property type="entry name" value="UPF0761_bac"/>
</dbReference>
<evidence type="ECO:0000313" key="8">
    <source>
        <dbReference type="EMBL" id="QFI53277.1"/>
    </source>
</evidence>
<evidence type="ECO:0000256" key="5">
    <source>
        <dbReference type="ARBA" id="ARBA00022989"/>
    </source>
</evidence>
<feature type="transmembrane region" description="Helical" evidence="7">
    <location>
        <begin position="213"/>
        <end position="234"/>
    </location>
</feature>
<organism evidence="8 9">
    <name type="scientific">Aeromonas simiae</name>
    <dbReference type="NCBI Taxonomy" id="218936"/>
    <lineage>
        <taxon>Bacteria</taxon>
        <taxon>Pseudomonadati</taxon>
        <taxon>Pseudomonadota</taxon>
        <taxon>Gammaproteobacteria</taxon>
        <taxon>Aeromonadales</taxon>
        <taxon>Aeromonadaceae</taxon>
        <taxon>Aeromonas</taxon>
    </lineage>
</organism>
<feature type="transmembrane region" description="Helical" evidence="7">
    <location>
        <begin position="182"/>
        <end position="206"/>
    </location>
</feature>
<feature type="transmembrane region" description="Helical" evidence="7">
    <location>
        <begin position="145"/>
        <end position="170"/>
    </location>
</feature>
<evidence type="ECO:0000256" key="1">
    <source>
        <dbReference type="ARBA" id="ARBA00004651"/>
    </source>
</evidence>
<keyword evidence="9" id="KW-1185">Reference proteome</keyword>
<feature type="transmembrane region" description="Helical" evidence="7">
    <location>
        <begin position="106"/>
        <end position="124"/>
    </location>
</feature>
<dbReference type="PANTHER" id="PTHR30213:SF0">
    <property type="entry name" value="UPF0761 MEMBRANE PROTEIN YIHY"/>
    <property type="match status" value="1"/>
</dbReference>
<keyword evidence="6 7" id="KW-0472">Membrane</keyword>
<protein>
    <recommendedName>
        <fullName evidence="7">UPF0761 membrane protein FE240_00205</fullName>
    </recommendedName>
</protein>
<evidence type="ECO:0000256" key="3">
    <source>
        <dbReference type="ARBA" id="ARBA00022519"/>
    </source>
</evidence>
<dbReference type="EMBL" id="CP040449">
    <property type="protein sequence ID" value="QFI53277.1"/>
    <property type="molecule type" value="Genomic_DNA"/>
</dbReference>
<name>A0A5J6WSK1_9GAMM</name>
<accession>A0A5J6WSK1</accession>
<keyword evidence="2 7" id="KW-1003">Cell membrane</keyword>
<evidence type="ECO:0000256" key="7">
    <source>
        <dbReference type="HAMAP-Rule" id="MF_00672"/>
    </source>
</evidence>
<gene>
    <name evidence="8" type="ORF">FE240_00205</name>
</gene>